<evidence type="ECO:0000256" key="4">
    <source>
        <dbReference type="SAM" id="SignalP"/>
    </source>
</evidence>
<feature type="compositionally biased region" description="Basic and acidic residues" evidence="3">
    <location>
        <begin position="188"/>
        <end position="209"/>
    </location>
</feature>
<organism evidence="5 6">
    <name type="scientific">Pontibacter ruber</name>
    <dbReference type="NCBI Taxonomy" id="1343895"/>
    <lineage>
        <taxon>Bacteria</taxon>
        <taxon>Pseudomonadati</taxon>
        <taxon>Bacteroidota</taxon>
        <taxon>Cytophagia</taxon>
        <taxon>Cytophagales</taxon>
        <taxon>Hymenobacteraceae</taxon>
        <taxon>Pontibacter</taxon>
    </lineage>
</organism>
<keyword evidence="2 4" id="KW-0732">Signal</keyword>
<comment type="similarity">
    <text evidence="1">Belongs to the Skp family.</text>
</comment>
<feature type="signal peptide" evidence="4">
    <location>
        <begin position="1"/>
        <end position="18"/>
    </location>
</feature>
<dbReference type="SMART" id="SM00935">
    <property type="entry name" value="OmpH"/>
    <property type="match status" value="1"/>
</dbReference>
<reference evidence="6" key="1">
    <citation type="journal article" date="2019" name="Int. J. Syst. Evol. Microbiol.">
        <title>The Global Catalogue of Microorganisms (GCM) 10K type strain sequencing project: providing services to taxonomists for standard genome sequencing and annotation.</title>
        <authorList>
            <consortium name="The Broad Institute Genomics Platform"/>
            <consortium name="The Broad Institute Genome Sequencing Center for Infectious Disease"/>
            <person name="Wu L."/>
            <person name="Ma J."/>
        </authorList>
    </citation>
    <scope>NUCLEOTIDE SEQUENCE [LARGE SCALE GENOMIC DNA]</scope>
    <source>
        <strain evidence="6">CGMCC 4.1782</strain>
    </source>
</reference>
<dbReference type="Gene3D" id="3.30.910.20">
    <property type="entry name" value="Skp domain"/>
    <property type="match status" value="1"/>
</dbReference>
<gene>
    <name evidence="5" type="ORF">ACFSKP_00785</name>
</gene>
<dbReference type="Proteomes" id="UP001597374">
    <property type="component" value="Unassembled WGS sequence"/>
</dbReference>
<feature type="chain" id="PRO_5045497937" evidence="4">
    <location>
        <begin position="19"/>
        <end position="209"/>
    </location>
</feature>
<feature type="compositionally biased region" description="Low complexity" evidence="3">
    <location>
        <begin position="108"/>
        <end position="124"/>
    </location>
</feature>
<dbReference type="RefSeq" id="WP_250429854.1">
    <property type="nucleotide sequence ID" value="NZ_JALPRR010000002.1"/>
</dbReference>
<feature type="compositionally biased region" description="Polar residues" evidence="3">
    <location>
        <begin position="92"/>
        <end position="107"/>
    </location>
</feature>
<dbReference type="PROSITE" id="PS51257">
    <property type="entry name" value="PROKAR_LIPOPROTEIN"/>
    <property type="match status" value="1"/>
</dbReference>
<evidence type="ECO:0000313" key="5">
    <source>
        <dbReference type="EMBL" id="MFD2244768.1"/>
    </source>
</evidence>
<dbReference type="PANTHER" id="PTHR35089">
    <property type="entry name" value="CHAPERONE PROTEIN SKP"/>
    <property type="match status" value="1"/>
</dbReference>
<dbReference type="PANTHER" id="PTHR35089:SF1">
    <property type="entry name" value="CHAPERONE PROTEIN SKP"/>
    <property type="match status" value="1"/>
</dbReference>
<accession>A0ABW5CSM2</accession>
<evidence type="ECO:0000256" key="1">
    <source>
        <dbReference type="ARBA" id="ARBA00009091"/>
    </source>
</evidence>
<proteinExistence type="inferred from homology"/>
<dbReference type="InterPro" id="IPR005632">
    <property type="entry name" value="Chaperone_Skp"/>
</dbReference>
<feature type="region of interest" description="Disordered" evidence="3">
    <location>
        <begin position="187"/>
        <end position="209"/>
    </location>
</feature>
<evidence type="ECO:0000256" key="3">
    <source>
        <dbReference type="SAM" id="MobiDB-lite"/>
    </source>
</evidence>
<protein>
    <submittedName>
        <fullName evidence="5">OmpH family outer membrane protein</fullName>
    </submittedName>
</protein>
<evidence type="ECO:0000256" key="2">
    <source>
        <dbReference type="ARBA" id="ARBA00022729"/>
    </source>
</evidence>
<feature type="region of interest" description="Disordered" evidence="3">
    <location>
        <begin position="92"/>
        <end position="129"/>
    </location>
</feature>
<dbReference type="SUPFAM" id="SSF111384">
    <property type="entry name" value="OmpH-like"/>
    <property type="match status" value="1"/>
</dbReference>
<dbReference type="EMBL" id="JBHUIM010000001">
    <property type="protein sequence ID" value="MFD2244768.1"/>
    <property type="molecule type" value="Genomic_DNA"/>
</dbReference>
<keyword evidence="6" id="KW-1185">Reference proteome</keyword>
<comment type="caution">
    <text evidence="5">The sequence shown here is derived from an EMBL/GenBank/DDBJ whole genome shotgun (WGS) entry which is preliminary data.</text>
</comment>
<evidence type="ECO:0000313" key="6">
    <source>
        <dbReference type="Proteomes" id="UP001597374"/>
    </source>
</evidence>
<dbReference type="Pfam" id="PF03938">
    <property type="entry name" value="OmpH"/>
    <property type="match status" value="1"/>
</dbReference>
<name>A0ABW5CSM2_9BACT</name>
<dbReference type="InterPro" id="IPR024930">
    <property type="entry name" value="Skp_dom_sf"/>
</dbReference>
<sequence length="209" mass="22867">MRLFKSVLGLAVASLAIAACNQQKPGAGATTAATGEAAAATPEIAYVNSDSLLTNYEYFKDVRTRLQGKSQKAEQNLKSQAQAFEKEVARYQQSAAGMSPQQRATTEQRLAQKQQQLQSISQSAGNDLAAEEGEEMKKIYDRVEAYLKQLSQEKGYKMVLTYSRGNSAILYGDSTLDITTEVLAGLNEKYKSEKDTAKADTTKKEDSKK</sequence>